<evidence type="ECO:0000313" key="7">
    <source>
        <dbReference type="EMBL" id="GAA0721806.1"/>
    </source>
</evidence>
<feature type="transmembrane region" description="Helical" evidence="6">
    <location>
        <begin position="323"/>
        <end position="343"/>
    </location>
</feature>
<dbReference type="Pfam" id="PF01943">
    <property type="entry name" value="Polysacc_synt"/>
    <property type="match status" value="1"/>
</dbReference>
<feature type="transmembrane region" description="Helical" evidence="6">
    <location>
        <begin position="454"/>
        <end position="474"/>
    </location>
</feature>
<evidence type="ECO:0000256" key="4">
    <source>
        <dbReference type="ARBA" id="ARBA00022989"/>
    </source>
</evidence>
<keyword evidence="3 6" id="KW-0812">Transmembrane</keyword>
<dbReference type="InterPro" id="IPR024923">
    <property type="entry name" value="PG_synth_SpoVB"/>
</dbReference>
<reference evidence="7 8" key="1">
    <citation type="journal article" date="2019" name="Int. J. Syst. Evol. Microbiol.">
        <title>The Global Catalogue of Microorganisms (GCM) 10K type strain sequencing project: providing services to taxonomists for standard genome sequencing and annotation.</title>
        <authorList>
            <consortium name="The Broad Institute Genomics Platform"/>
            <consortium name="The Broad Institute Genome Sequencing Center for Infectious Disease"/>
            <person name="Wu L."/>
            <person name="Ma J."/>
        </authorList>
    </citation>
    <scope>NUCLEOTIDE SEQUENCE [LARGE SCALE GENOMIC DNA]</scope>
    <source>
        <strain evidence="7 8">JCM 1405</strain>
    </source>
</reference>
<evidence type="ECO:0000313" key="8">
    <source>
        <dbReference type="Proteomes" id="UP001500339"/>
    </source>
</evidence>
<comment type="caution">
    <text evidence="7">The sequence shown here is derived from an EMBL/GenBank/DDBJ whole genome shotgun (WGS) entry which is preliminary data.</text>
</comment>
<gene>
    <name evidence="7" type="ORF">GCM10008905_12630</name>
</gene>
<evidence type="ECO:0000256" key="3">
    <source>
        <dbReference type="ARBA" id="ARBA00022692"/>
    </source>
</evidence>
<feature type="transmembrane region" description="Helical" evidence="6">
    <location>
        <begin position="355"/>
        <end position="374"/>
    </location>
</feature>
<evidence type="ECO:0000256" key="6">
    <source>
        <dbReference type="SAM" id="Phobius"/>
    </source>
</evidence>
<sequence>MSDRGTTKGFAVLSAAGMMVKVLSLLYIPFLKGIITDEGYGIYGAAYSVYVFIFVITNSGIPVAISKLISELTAIRNYKDALKSFKISRFFLMIIGIFMTVMMIIFAKPLSKLVHYEKAYLSILALSPAILFTSIASSYRGYFQGWGNMVPTAVSQVIEQIANTIFSLVFASILIKYGVEAGCAGGTIGTSLGAFFSAAYLMIYYERHKKIKVPKGYNELEVERYSTEEIMKKIAGYGIPITIAVGMTYAGNLIDVGNTKARLMAGGLPDAYASTLYGYLVKYQQLINVPIAIVTSLAVAILPAIASAAILNDRKAVRDKIMYAFRICFLVAIPSAFGLALLSKEIFYMLKFGEGAFLMLYGSIVLVLMSIMQIQTTILQSVGKLYTATIYSIIGIIFKIAANYYLIAIPEINILGAVYGSIIGYIIPILLNNMMIRKTLKVKVRLFRTSIKPLISSLFMSTVVYGTLKVLLTALKFIESGYTKNAIATIISIMVGAYAYVFSLVLTGGISEEDLNHIPSKFKKIMPSFLLKRIR</sequence>
<keyword evidence="4 6" id="KW-1133">Transmembrane helix</keyword>
<keyword evidence="5 6" id="KW-0472">Membrane</keyword>
<feature type="transmembrane region" description="Helical" evidence="6">
    <location>
        <begin position="119"/>
        <end position="139"/>
    </location>
</feature>
<protein>
    <submittedName>
        <fullName evidence="7">Polysaccharide biosynthesis protein</fullName>
    </submittedName>
</protein>
<name>A0ABN1IUT8_9CLOT</name>
<dbReference type="RefSeq" id="WP_343767907.1">
    <property type="nucleotide sequence ID" value="NZ_BAAACF010000001.1"/>
</dbReference>
<feature type="transmembrane region" description="Helical" evidence="6">
    <location>
        <begin position="90"/>
        <end position="107"/>
    </location>
</feature>
<dbReference type="PANTHER" id="PTHR30250">
    <property type="entry name" value="PST FAMILY PREDICTED COLANIC ACID TRANSPORTER"/>
    <property type="match status" value="1"/>
</dbReference>
<comment type="subcellular location">
    <subcellularLocation>
        <location evidence="1">Cell membrane</location>
        <topology evidence="1">Multi-pass membrane protein</topology>
    </subcellularLocation>
</comment>
<dbReference type="InterPro" id="IPR002797">
    <property type="entry name" value="Polysacc_synth"/>
</dbReference>
<feature type="transmembrane region" description="Helical" evidence="6">
    <location>
        <begin position="287"/>
        <end position="311"/>
    </location>
</feature>
<dbReference type="Proteomes" id="UP001500339">
    <property type="component" value="Unassembled WGS sequence"/>
</dbReference>
<organism evidence="7 8">
    <name type="scientific">Clostridium malenominatum</name>
    <dbReference type="NCBI Taxonomy" id="1539"/>
    <lineage>
        <taxon>Bacteria</taxon>
        <taxon>Bacillati</taxon>
        <taxon>Bacillota</taxon>
        <taxon>Clostridia</taxon>
        <taxon>Eubacteriales</taxon>
        <taxon>Clostridiaceae</taxon>
        <taxon>Clostridium</taxon>
    </lineage>
</organism>
<accession>A0ABN1IUT8</accession>
<feature type="transmembrane region" description="Helical" evidence="6">
    <location>
        <begin position="47"/>
        <end position="69"/>
    </location>
</feature>
<evidence type="ECO:0000256" key="1">
    <source>
        <dbReference type="ARBA" id="ARBA00004651"/>
    </source>
</evidence>
<keyword evidence="2" id="KW-1003">Cell membrane</keyword>
<feature type="transmembrane region" description="Helical" evidence="6">
    <location>
        <begin position="234"/>
        <end position="254"/>
    </location>
</feature>
<dbReference type="EMBL" id="BAAACF010000001">
    <property type="protein sequence ID" value="GAA0721806.1"/>
    <property type="molecule type" value="Genomic_DNA"/>
</dbReference>
<dbReference type="CDD" id="cd13124">
    <property type="entry name" value="MATE_SpoVB_like"/>
    <property type="match status" value="1"/>
</dbReference>
<feature type="transmembrane region" description="Helical" evidence="6">
    <location>
        <begin position="185"/>
        <end position="205"/>
    </location>
</feature>
<evidence type="ECO:0000256" key="2">
    <source>
        <dbReference type="ARBA" id="ARBA00022475"/>
    </source>
</evidence>
<proteinExistence type="predicted"/>
<dbReference type="InterPro" id="IPR050833">
    <property type="entry name" value="Poly_Biosynth_Transport"/>
</dbReference>
<feature type="transmembrane region" description="Helical" evidence="6">
    <location>
        <begin position="12"/>
        <end position="35"/>
    </location>
</feature>
<evidence type="ECO:0000256" key="5">
    <source>
        <dbReference type="ARBA" id="ARBA00023136"/>
    </source>
</evidence>
<dbReference type="PIRSF" id="PIRSF038958">
    <property type="entry name" value="PG_synth_SpoVB"/>
    <property type="match status" value="1"/>
</dbReference>
<feature type="transmembrane region" description="Helical" evidence="6">
    <location>
        <begin position="486"/>
        <end position="506"/>
    </location>
</feature>
<feature type="transmembrane region" description="Helical" evidence="6">
    <location>
        <begin position="386"/>
        <end position="406"/>
    </location>
</feature>
<dbReference type="PANTHER" id="PTHR30250:SF21">
    <property type="entry name" value="LIPID II FLIPPASE MURJ"/>
    <property type="match status" value="1"/>
</dbReference>
<feature type="transmembrane region" description="Helical" evidence="6">
    <location>
        <begin position="412"/>
        <end position="433"/>
    </location>
</feature>
<keyword evidence="8" id="KW-1185">Reference proteome</keyword>
<feature type="transmembrane region" description="Helical" evidence="6">
    <location>
        <begin position="160"/>
        <end position="179"/>
    </location>
</feature>